<gene>
    <name evidence="8" type="ORF">NSK11_contig00036-0049</name>
</gene>
<protein>
    <submittedName>
        <fullName evidence="8">MFS transporter</fullName>
    </submittedName>
</protein>
<dbReference type="AlphaFoldDB" id="A0ABC9YT39"/>
<keyword evidence="4 6" id="KW-0472">Membrane</keyword>
<dbReference type="CDD" id="cd17370">
    <property type="entry name" value="MFS_MJ1317_like"/>
    <property type="match status" value="1"/>
</dbReference>
<comment type="subcellular location">
    <subcellularLocation>
        <location evidence="1">Cell membrane</location>
        <topology evidence="1">Multi-pass membrane protein</topology>
    </subcellularLocation>
</comment>
<keyword evidence="2 6" id="KW-0812">Transmembrane</keyword>
<organism evidence="8 9">
    <name type="scientific">Nocardia seriolae</name>
    <dbReference type="NCBI Taxonomy" id="37332"/>
    <lineage>
        <taxon>Bacteria</taxon>
        <taxon>Bacillati</taxon>
        <taxon>Actinomycetota</taxon>
        <taxon>Actinomycetes</taxon>
        <taxon>Mycobacteriales</taxon>
        <taxon>Nocardiaceae</taxon>
        <taxon>Nocardia</taxon>
    </lineage>
</organism>
<feature type="transmembrane region" description="Helical" evidence="6">
    <location>
        <begin position="252"/>
        <end position="274"/>
    </location>
</feature>
<dbReference type="Proteomes" id="UP000037179">
    <property type="component" value="Unassembled WGS sequence"/>
</dbReference>
<dbReference type="PANTHER" id="PTHR23518">
    <property type="entry name" value="C-METHYLTRANSFERASE"/>
    <property type="match status" value="1"/>
</dbReference>
<dbReference type="InterPro" id="IPR020846">
    <property type="entry name" value="MFS_dom"/>
</dbReference>
<evidence type="ECO:0000256" key="1">
    <source>
        <dbReference type="ARBA" id="ARBA00004651"/>
    </source>
</evidence>
<dbReference type="GO" id="GO:0005886">
    <property type="term" value="C:plasma membrane"/>
    <property type="evidence" value="ECO:0007669"/>
    <property type="project" value="UniProtKB-SubCell"/>
</dbReference>
<evidence type="ECO:0000256" key="2">
    <source>
        <dbReference type="ARBA" id="ARBA00022692"/>
    </source>
</evidence>
<evidence type="ECO:0000313" key="9">
    <source>
        <dbReference type="Proteomes" id="UP000037179"/>
    </source>
</evidence>
<dbReference type="PANTHER" id="PTHR23518:SF2">
    <property type="entry name" value="MAJOR FACILITATOR SUPERFAMILY TRANSPORTER"/>
    <property type="match status" value="1"/>
</dbReference>
<feature type="domain" description="Major facilitator superfamily (MFS) profile" evidence="7">
    <location>
        <begin position="21"/>
        <end position="399"/>
    </location>
</feature>
<proteinExistence type="predicted"/>
<feature type="transmembrane region" description="Helical" evidence="6">
    <location>
        <begin position="375"/>
        <end position="395"/>
    </location>
</feature>
<accession>A0ABC9YT39</accession>
<feature type="transmembrane region" description="Helical" evidence="6">
    <location>
        <begin position="88"/>
        <end position="112"/>
    </location>
</feature>
<dbReference type="InterPro" id="IPR011701">
    <property type="entry name" value="MFS"/>
</dbReference>
<evidence type="ECO:0000256" key="4">
    <source>
        <dbReference type="ARBA" id="ARBA00023136"/>
    </source>
</evidence>
<feature type="transmembrane region" description="Helical" evidence="6">
    <location>
        <begin position="309"/>
        <end position="329"/>
    </location>
</feature>
<feature type="transmembrane region" description="Helical" evidence="6">
    <location>
        <begin position="227"/>
        <end position="246"/>
    </location>
</feature>
<name>A0ABC9YT39_9NOCA</name>
<dbReference type="PROSITE" id="PS50850">
    <property type="entry name" value="MFS"/>
    <property type="match status" value="1"/>
</dbReference>
<evidence type="ECO:0000259" key="7">
    <source>
        <dbReference type="PROSITE" id="PS50850"/>
    </source>
</evidence>
<evidence type="ECO:0000256" key="3">
    <source>
        <dbReference type="ARBA" id="ARBA00022989"/>
    </source>
</evidence>
<evidence type="ECO:0000313" key="8">
    <source>
        <dbReference type="EMBL" id="GAP28460.1"/>
    </source>
</evidence>
<feature type="transmembrane region" description="Helical" evidence="6">
    <location>
        <begin position="349"/>
        <end position="369"/>
    </location>
</feature>
<dbReference type="SUPFAM" id="SSF103473">
    <property type="entry name" value="MFS general substrate transporter"/>
    <property type="match status" value="1"/>
</dbReference>
<reference evidence="8 9" key="2">
    <citation type="journal article" date="2016" name="Genome Announc.">
        <title>Draft Genome Sequence of Erythromycin- and Oxytetracycline-Sensitive Nocardia seriolae Strain U-1 (NBRC 110359).</title>
        <authorList>
            <person name="Imajoh M."/>
            <person name="Sukeda M."/>
            <person name="Shimizu M."/>
            <person name="Yamane J."/>
            <person name="Ohnishi K."/>
            <person name="Oshima S."/>
        </authorList>
    </citation>
    <scope>NUCLEOTIDE SEQUENCE [LARGE SCALE GENOMIC DNA]</scope>
    <source>
        <strain evidence="8 9">U-1</strain>
    </source>
</reference>
<reference evidence="9" key="1">
    <citation type="submission" date="2015-07" db="EMBL/GenBank/DDBJ databases">
        <title>Nocardia seriolae U-1 whole genome shotgun sequence.</title>
        <authorList>
            <person name="Imajoh M."/>
            <person name="Fukumoto Y."/>
            <person name="Sukeda M."/>
            <person name="Yamane J."/>
            <person name="Yamasaki K."/>
            <person name="Shimizu M."/>
            <person name="Ohnishi K."/>
            <person name="Oshima S."/>
        </authorList>
    </citation>
    <scope>NUCLEOTIDE SEQUENCE [LARGE SCALE GENOMIC DNA]</scope>
    <source>
        <strain evidence="9">U-1</strain>
    </source>
</reference>
<dbReference type="EMBL" id="BBYQ01000036">
    <property type="protein sequence ID" value="GAP28460.1"/>
    <property type="molecule type" value="Genomic_DNA"/>
</dbReference>
<keyword evidence="3 6" id="KW-1133">Transmembrane helix</keyword>
<feature type="compositionally biased region" description="Basic and acidic residues" evidence="5">
    <location>
        <begin position="408"/>
        <end position="426"/>
    </location>
</feature>
<dbReference type="Pfam" id="PF07690">
    <property type="entry name" value="MFS_1"/>
    <property type="match status" value="1"/>
</dbReference>
<dbReference type="InterPro" id="IPR036259">
    <property type="entry name" value="MFS_trans_sf"/>
</dbReference>
<keyword evidence="9" id="KW-1185">Reference proteome</keyword>
<sequence>MRQMATETGTATRWPAWLTPNLRVLCGVSFLADTASELVYPILPIFLTTVLGAPTAAVGAVEGLAEAAAAATKILAGRLGDRFRKRPLIALGYGLAALGKVLVAVAVSWPIVLAGRCVDRFGKGVRGAPRDALLMVDADPAAKGRVFGVHRAADTAGAVVGPALGLALYEALDHRMRPLLFIAIVPAVAAVALIAAVREKPSAHATSATAALAPVSAEPLPGRLRGVIVLLTMFALVNFPDSLLLLRAHQLGLSVAGVIGAYIVYNLAYALLAYPAGALSDRIPRHLVFNCGLACFAIGYLGLGLASGPAWVFVVLPIYGGFAAATDGVGKAWIADLAPAARQSTAQGLYQGLSGGAILIAGLWAGLAWGGDGRIPLLISGGVGLVLAVLLVLGGRRVSAPASSRVRPSADRSAAETRSPDTNSRH</sequence>
<dbReference type="Gene3D" id="1.20.1250.20">
    <property type="entry name" value="MFS general substrate transporter like domains"/>
    <property type="match status" value="2"/>
</dbReference>
<evidence type="ECO:0000256" key="5">
    <source>
        <dbReference type="SAM" id="MobiDB-lite"/>
    </source>
</evidence>
<feature type="region of interest" description="Disordered" evidence="5">
    <location>
        <begin position="404"/>
        <end position="426"/>
    </location>
</feature>
<evidence type="ECO:0000256" key="6">
    <source>
        <dbReference type="SAM" id="Phobius"/>
    </source>
</evidence>
<comment type="caution">
    <text evidence="8">The sequence shown here is derived from an EMBL/GenBank/DDBJ whole genome shotgun (WGS) entry which is preliminary data.</text>
</comment>
<feature type="transmembrane region" description="Helical" evidence="6">
    <location>
        <begin position="179"/>
        <end position="197"/>
    </location>
</feature>
<feature type="transmembrane region" description="Helical" evidence="6">
    <location>
        <begin position="286"/>
        <end position="303"/>
    </location>
</feature>